<gene>
    <name evidence="1" type="ORF">BJ138DRAFT_1149451</name>
</gene>
<sequence>MATATSITPASRTTPPSSRRSSHSMSTSPQASSALKSPISARSALSTSRANASLNSAVSRRSSVKAPPPSSNSIPEARDSLSASLKYETEKKEQLLVQVQNKEQAITTLTAENDHLMSALNAAETRLNDLYADQARMEEELAARIEVSEKLRAQVRELEKEKRDVQKRYNDQTSTFEAERQAFYDNEQHLKSRIQSLTQARRHSERTYIQESEPETEPEDDIDDDARNLPQILKQDLDDPESEPAEMTSLRLELSTLSTSYSSLQSTLMLLQSQLVDLKRVNNGLQEENESYMILLREKTLSGQFDLIKQVGGATSTTDGGYEEEEDIETGGDESGDVGSLRSTGRSTLDRVEEEDALEDSRDQELERSLERGDSDSSSSRHLRHSSRHGRKNSSISHSPNRAPRGESLADLPITGPGLDLAAELGRAENKDIFGGDPIDDRDRSVLNGKGKQGKKSASDSRKVSSSEAHVHTTSDMEALRTEVKSLKDANKALSLYASKIIDRIIAQEGFEHVLAIDYEKTPLTPTASSGHPKSPPPPVTSSISAPAKPSKPRPQSAIFARSSSNPTSTTTQDQLATTSPPASPNPSSGFSAATKAQRRSLSFDWKSFSLFGGTESKPESATLRPLTLKPGATSVTGARKLETYEDEEDRRERERLHATMKLMGIDKPIPSPMSSGSGSVSPAPLNQSNHTSPENPPVTATASRFSLFRSKSTAAHSDTSSAHSRLSMRSSNHSSFGLGISNNGPSELTQEALEQAEAENSLAALDAHERTLSEEIAKGGGSGFTELSSKDEWRSKRSKRSAGGSGSTVWSAGMSRAGDDSET</sequence>
<protein>
    <submittedName>
        <fullName evidence="1">Uncharacterized protein</fullName>
    </submittedName>
</protein>
<reference evidence="1" key="1">
    <citation type="journal article" date="2021" name="New Phytol.">
        <title>Evolutionary innovations through gain and loss of genes in the ectomycorrhizal Boletales.</title>
        <authorList>
            <person name="Wu G."/>
            <person name="Miyauchi S."/>
            <person name="Morin E."/>
            <person name="Kuo A."/>
            <person name="Drula E."/>
            <person name="Varga T."/>
            <person name="Kohler A."/>
            <person name="Feng B."/>
            <person name="Cao Y."/>
            <person name="Lipzen A."/>
            <person name="Daum C."/>
            <person name="Hundley H."/>
            <person name="Pangilinan J."/>
            <person name="Johnson J."/>
            <person name="Barry K."/>
            <person name="LaButti K."/>
            <person name="Ng V."/>
            <person name="Ahrendt S."/>
            <person name="Min B."/>
            <person name="Choi I.G."/>
            <person name="Park H."/>
            <person name="Plett J.M."/>
            <person name="Magnuson J."/>
            <person name="Spatafora J.W."/>
            <person name="Nagy L.G."/>
            <person name="Henrissat B."/>
            <person name="Grigoriev I.V."/>
            <person name="Yang Z.L."/>
            <person name="Xu J."/>
            <person name="Martin F.M."/>
        </authorList>
    </citation>
    <scope>NUCLEOTIDE SEQUENCE</scope>
    <source>
        <strain evidence="1">ATCC 28755</strain>
    </source>
</reference>
<dbReference type="Proteomes" id="UP000790377">
    <property type="component" value="Unassembled WGS sequence"/>
</dbReference>
<comment type="caution">
    <text evidence="1">The sequence shown here is derived from an EMBL/GenBank/DDBJ whole genome shotgun (WGS) entry which is preliminary data.</text>
</comment>
<organism evidence="1 2">
    <name type="scientific">Hygrophoropsis aurantiaca</name>
    <dbReference type="NCBI Taxonomy" id="72124"/>
    <lineage>
        <taxon>Eukaryota</taxon>
        <taxon>Fungi</taxon>
        <taxon>Dikarya</taxon>
        <taxon>Basidiomycota</taxon>
        <taxon>Agaricomycotina</taxon>
        <taxon>Agaricomycetes</taxon>
        <taxon>Agaricomycetidae</taxon>
        <taxon>Boletales</taxon>
        <taxon>Coniophorineae</taxon>
        <taxon>Hygrophoropsidaceae</taxon>
        <taxon>Hygrophoropsis</taxon>
    </lineage>
</organism>
<dbReference type="EMBL" id="MU267663">
    <property type="protein sequence ID" value="KAH7911932.1"/>
    <property type="molecule type" value="Genomic_DNA"/>
</dbReference>
<proteinExistence type="predicted"/>
<accession>A0ACB8AFE3</accession>
<evidence type="ECO:0000313" key="2">
    <source>
        <dbReference type="Proteomes" id="UP000790377"/>
    </source>
</evidence>
<evidence type="ECO:0000313" key="1">
    <source>
        <dbReference type="EMBL" id="KAH7911932.1"/>
    </source>
</evidence>
<name>A0ACB8AFE3_9AGAM</name>
<keyword evidence="2" id="KW-1185">Reference proteome</keyword>